<dbReference type="InterPro" id="IPR019545">
    <property type="entry name" value="DM13_domain"/>
</dbReference>
<dbReference type="Pfam" id="PF10517">
    <property type="entry name" value="DM13"/>
    <property type="match status" value="1"/>
</dbReference>
<dbReference type="KEGG" id="abas:ACPOL_4661"/>
<evidence type="ECO:0000313" key="3">
    <source>
        <dbReference type="Proteomes" id="UP000253606"/>
    </source>
</evidence>
<evidence type="ECO:0000313" key="2">
    <source>
        <dbReference type="EMBL" id="AXC13931.1"/>
    </source>
</evidence>
<evidence type="ECO:0000259" key="1">
    <source>
        <dbReference type="PROSITE" id="PS51549"/>
    </source>
</evidence>
<reference evidence="2 3" key="1">
    <citation type="journal article" date="2018" name="Front. Microbiol.">
        <title>Hydrolytic Capabilities as a Key to Environmental Success: Chitinolytic and Cellulolytic Acidobacteria From Acidic Sub-arctic Soils and Boreal Peatlands.</title>
        <authorList>
            <person name="Belova S.E."/>
            <person name="Ravin N.V."/>
            <person name="Pankratov T.A."/>
            <person name="Rakitin A.L."/>
            <person name="Ivanova A.A."/>
            <person name="Beletsky A.V."/>
            <person name="Mardanov A.V."/>
            <person name="Sinninghe Damste J.S."/>
            <person name="Dedysh S.N."/>
        </authorList>
    </citation>
    <scope>NUCLEOTIDE SEQUENCE [LARGE SCALE GENOMIC DNA]</scope>
    <source>
        <strain evidence="2 3">SBC82</strain>
    </source>
</reference>
<sequence>MHVLLIAADDAQDNDNFLKGNVERIELGKLKGNEGDQNYDIPAGTDLAKFHRIAIYCVRFNANFGTAPLEK</sequence>
<dbReference type="Proteomes" id="UP000253606">
    <property type="component" value="Chromosome"/>
</dbReference>
<dbReference type="EMBL" id="CP030840">
    <property type="protein sequence ID" value="AXC13931.1"/>
    <property type="molecule type" value="Genomic_DNA"/>
</dbReference>
<keyword evidence="3" id="KW-1185">Reference proteome</keyword>
<protein>
    <recommendedName>
        <fullName evidence="1">DM13 domain-containing protein</fullName>
    </recommendedName>
</protein>
<proteinExistence type="predicted"/>
<accession>A0A2Z5G4C8</accession>
<gene>
    <name evidence="2" type="ORF">ACPOL_4661</name>
</gene>
<dbReference type="PROSITE" id="PS51549">
    <property type="entry name" value="DM13"/>
    <property type="match status" value="1"/>
</dbReference>
<feature type="domain" description="DM13" evidence="1">
    <location>
        <begin position="1"/>
        <end position="70"/>
    </location>
</feature>
<dbReference type="AlphaFoldDB" id="A0A2Z5G4C8"/>
<name>A0A2Z5G4C8_9BACT</name>
<organism evidence="2 3">
    <name type="scientific">Acidisarcina polymorpha</name>
    <dbReference type="NCBI Taxonomy" id="2211140"/>
    <lineage>
        <taxon>Bacteria</taxon>
        <taxon>Pseudomonadati</taxon>
        <taxon>Acidobacteriota</taxon>
        <taxon>Terriglobia</taxon>
        <taxon>Terriglobales</taxon>
        <taxon>Acidobacteriaceae</taxon>
        <taxon>Acidisarcina</taxon>
    </lineage>
</organism>